<protein>
    <submittedName>
        <fullName evidence="2">Uncharacterized protein</fullName>
    </submittedName>
</protein>
<sequence length="180" mass="20524">MTRCQSAQNHLYKDIDGRTDKQTNREEQRGTEEQTNKNEIKPIKSKQTTAQLPSSVHRFIVHSFIHSFIHSFMHSPIHSFIHSFIPTGPYHSLAIAIALPLPLPFHPLELSAHLLSNGLPVVLHYQAQVSAPLVMVQRTGFRYFREQHRGQTDRQRDRQRGPGRGCCGVVLVRCAAEMLL</sequence>
<feature type="compositionally biased region" description="Basic and acidic residues" evidence="1">
    <location>
        <begin position="11"/>
        <end position="42"/>
    </location>
</feature>
<dbReference type="Proteomes" id="UP000422736">
    <property type="component" value="Chromosome 4"/>
</dbReference>
<evidence type="ECO:0000313" key="2">
    <source>
        <dbReference type="EMBL" id="QGN16209.1"/>
    </source>
</evidence>
<evidence type="ECO:0000256" key="1">
    <source>
        <dbReference type="SAM" id="MobiDB-lite"/>
    </source>
</evidence>
<name>A0ABX6EWU1_KLUMA</name>
<feature type="region of interest" description="Disordered" evidence="1">
    <location>
        <begin position="1"/>
        <end position="49"/>
    </location>
</feature>
<gene>
    <name evidence="2" type="ORF">FIM1_2913</name>
</gene>
<accession>A0ABX6EWU1</accession>
<dbReference type="EMBL" id="CP015057">
    <property type="protein sequence ID" value="QGN16209.1"/>
    <property type="molecule type" value="Genomic_DNA"/>
</dbReference>
<reference evidence="2 3" key="1">
    <citation type="submission" date="2016-03" db="EMBL/GenBank/DDBJ databases">
        <title>How can Kluyveromyces marxianus grow so fast - potential evolutionary course in Saccharomyces Complex revealed by comparative genomics.</title>
        <authorList>
            <person name="Mo W."/>
            <person name="Lu W."/>
            <person name="Yang X."/>
            <person name="Qi J."/>
            <person name="Lv H."/>
        </authorList>
    </citation>
    <scope>NUCLEOTIDE SEQUENCE [LARGE SCALE GENOMIC DNA]</scope>
    <source>
        <strain evidence="2 3">FIM1</strain>
    </source>
</reference>
<keyword evidence="3" id="KW-1185">Reference proteome</keyword>
<proteinExistence type="predicted"/>
<evidence type="ECO:0000313" key="3">
    <source>
        <dbReference type="Proteomes" id="UP000422736"/>
    </source>
</evidence>
<organism evidence="2 3">
    <name type="scientific">Kluyveromyces marxianus</name>
    <name type="common">Yeast</name>
    <name type="synonym">Candida kefyr</name>
    <dbReference type="NCBI Taxonomy" id="4911"/>
    <lineage>
        <taxon>Eukaryota</taxon>
        <taxon>Fungi</taxon>
        <taxon>Dikarya</taxon>
        <taxon>Ascomycota</taxon>
        <taxon>Saccharomycotina</taxon>
        <taxon>Saccharomycetes</taxon>
        <taxon>Saccharomycetales</taxon>
        <taxon>Saccharomycetaceae</taxon>
        <taxon>Kluyveromyces</taxon>
    </lineage>
</organism>